<keyword evidence="4 5" id="KW-0472">Membrane</keyword>
<name>A0A8S3YUW2_9EUPU</name>
<dbReference type="InterPro" id="IPR008253">
    <property type="entry name" value="Marvel"/>
</dbReference>
<keyword evidence="3 5" id="KW-1133">Transmembrane helix</keyword>
<accession>A0A8S3YUW2</accession>
<gene>
    <name evidence="7" type="ORF">CUNI_LOCUS5556</name>
</gene>
<dbReference type="Pfam" id="PF01284">
    <property type="entry name" value="MARVEL"/>
    <property type="match status" value="1"/>
</dbReference>
<evidence type="ECO:0000313" key="8">
    <source>
        <dbReference type="Proteomes" id="UP000678393"/>
    </source>
</evidence>
<feature type="domain" description="MARVEL" evidence="6">
    <location>
        <begin position="15"/>
        <end position="151"/>
    </location>
</feature>
<proteinExistence type="predicted"/>
<evidence type="ECO:0000259" key="6">
    <source>
        <dbReference type="Pfam" id="PF01284"/>
    </source>
</evidence>
<feature type="transmembrane region" description="Helical" evidence="5">
    <location>
        <begin position="55"/>
        <end position="79"/>
    </location>
</feature>
<keyword evidence="8" id="KW-1185">Reference proteome</keyword>
<evidence type="ECO:0000256" key="2">
    <source>
        <dbReference type="ARBA" id="ARBA00022692"/>
    </source>
</evidence>
<dbReference type="AlphaFoldDB" id="A0A8S3YUW2"/>
<evidence type="ECO:0000256" key="4">
    <source>
        <dbReference type="ARBA" id="ARBA00023136"/>
    </source>
</evidence>
<dbReference type="Proteomes" id="UP000678393">
    <property type="component" value="Unassembled WGS sequence"/>
</dbReference>
<feature type="transmembrane region" description="Helical" evidence="5">
    <location>
        <begin position="91"/>
        <end position="109"/>
    </location>
</feature>
<evidence type="ECO:0000256" key="3">
    <source>
        <dbReference type="ARBA" id="ARBA00022989"/>
    </source>
</evidence>
<feature type="transmembrane region" description="Helical" evidence="5">
    <location>
        <begin position="129"/>
        <end position="156"/>
    </location>
</feature>
<feature type="transmembrane region" description="Helical" evidence="5">
    <location>
        <begin position="16"/>
        <end position="35"/>
    </location>
</feature>
<comment type="caution">
    <text evidence="7">The sequence shown here is derived from an EMBL/GenBank/DDBJ whole genome shotgun (WGS) entry which is preliminary data.</text>
</comment>
<dbReference type="GO" id="GO:0016020">
    <property type="term" value="C:membrane"/>
    <property type="evidence" value="ECO:0007669"/>
    <property type="project" value="UniProtKB-SubCell"/>
</dbReference>
<reference evidence="7" key="1">
    <citation type="submission" date="2021-04" db="EMBL/GenBank/DDBJ databases">
        <authorList>
            <consortium name="Molecular Ecology Group"/>
        </authorList>
    </citation>
    <scope>NUCLEOTIDE SEQUENCE</scope>
</reference>
<dbReference type="OrthoDB" id="6089773at2759"/>
<dbReference type="EMBL" id="CAJHNH020000811">
    <property type="protein sequence ID" value="CAG5119998.1"/>
    <property type="molecule type" value="Genomic_DNA"/>
</dbReference>
<evidence type="ECO:0000256" key="1">
    <source>
        <dbReference type="ARBA" id="ARBA00004141"/>
    </source>
</evidence>
<protein>
    <recommendedName>
        <fullName evidence="6">MARVEL domain-containing protein</fullName>
    </recommendedName>
</protein>
<evidence type="ECO:0000256" key="5">
    <source>
        <dbReference type="SAM" id="Phobius"/>
    </source>
</evidence>
<evidence type="ECO:0000313" key="7">
    <source>
        <dbReference type="EMBL" id="CAG5119998.1"/>
    </source>
</evidence>
<keyword evidence="2 5" id="KW-0812">Transmembrane</keyword>
<comment type="subcellular location">
    <subcellularLocation>
        <location evidence="1">Membrane</location>
        <topology evidence="1">Multi-pass membrane protein</topology>
    </subcellularLocation>
</comment>
<organism evidence="7 8">
    <name type="scientific">Candidula unifasciata</name>
    <dbReference type="NCBI Taxonomy" id="100452"/>
    <lineage>
        <taxon>Eukaryota</taxon>
        <taxon>Metazoa</taxon>
        <taxon>Spiralia</taxon>
        <taxon>Lophotrochozoa</taxon>
        <taxon>Mollusca</taxon>
        <taxon>Gastropoda</taxon>
        <taxon>Heterobranchia</taxon>
        <taxon>Euthyneura</taxon>
        <taxon>Panpulmonata</taxon>
        <taxon>Eupulmonata</taxon>
        <taxon>Stylommatophora</taxon>
        <taxon>Helicina</taxon>
        <taxon>Helicoidea</taxon>
        <taxon>Geomitridae</taxon>
        <taxon>Candidula</taxon>
    </lineage>
</organism>
<sequence>MAIGARIQRFFKAENTVRVVELLLAVLIVSLSFGWESKGIRYVDLNKGDYDEAGNIVFFLMIAMVSLLFLLCVITYSVVRSPRLFPPCLDLVISSSLSLLLFIAAVILAHSLSSLGKSLAVREAGLGFAAFQATLVFSLALAVLFAVSAAFAFCYYRRKSDYMMSDSRNMADLPDDIPT</sequence>